<gene>
    <name evidence="1" type="ORF">DENIS_4118</name>
</gene>
<evidence type="ECO:0000313" key="2">
    <source>
        <dbReference type="Proteomes" id="UP000288096"/>
    </source>
</evidence>
<accession>A0A401G1P9</accession>
<sequence>MPRFWCAEVAQSVEQGTENPRVGSSILSLGTKTPAEVAQSVEQGTENPRVGSSILSLGTYEIKGLRFLP</sequence>
<reference evidence="2" key="2">
    <citation type="submission" date="2019-01" db="EMBL/GenBank/DDBJ databases">
        <title>Genome sequence of Desulfonema ishimotonii strain Tokyo 01.</title>
        <authorList>
            <person name="Fukui M."/>
        </authorList>
    </citation>
    <scope>NUCLEOTIDE SEQUENCE [LARGE SCALE GENOMIC DNA]</scope>
    <source>
        <strain evidence="2">Tokyo 01</strain>
    </source>
</reference>
<dbReference type="AlphaFoldDB" id="A0A401G1P9"/>
<protein>
    <submittedName>
        <fullName evidence="1">Uncharacterized protein</fullName>
    </submittedName>
</protein>
<dbReference type="AntiFam" id="ANF00010">
    <property type="entry name" value="tRNA translation"/>
</dbReference>
<keyword evidence="2" id="KW-1185">Reference proteome</keyword>
<reference evidence="2" key="1">
    <citation type="submission" date="2017-11" db="EMBL/GenBank/DDBJ databases">
        <authorList>
            <person name="Watanabe M."/>
            <person name="Kojima H."/>
        </authorList>
    </citation>
    <scope>NUCLEOTIDE SEQUENCE [LARGE SCALE GENOMIC DNA]</scope>
    <source>
        <strain evidence="2">Tokyo 01</strain>
    </source>
</reference>
<evidence type="ECO:0000313" key="1">
    <source>
        <dbReference type="EMBL" id="GBC63127.1"/>
    </source>
</evidence>
<organism evidence="1 2">
    <name type="scientific">Desulfonema ishimotonii</name>
    <dbReference type="NCBI Taxonomy" id="45657"/>
    <lineage>
        <taxon>Bacteria</taxon>
        <taxon>Pseudomonadati</taxon>
        <taxon>Thermodesulfobacteriota</taxon>
        <taxon>Desulfobacteria</taxon>
        <taxon>Desulfobacterales</taxon>
        <taxon>Desulfococcaceae</taxon>
        <taxon>Desulfonema</taxon>
    </lineage>
</organism>
<dbReference type="EMBL" id="BEXT01000001">
    <property type="protein sequence ID" value="GBC63127.1"/>
    <property type="molecule type" value="Genomic_DNA"/>
</dbReference>
<dbReference type="Proteomes" id="UP000288096">
    <property type="component" value="Unassembled WGS sequence"/>
</dbReference>
<proteinExistence type="predicted"/>
<comment type="caution">
    <text evidence="1">The sequence shown here is derived from an EMBL/GenBank/DDBJ whole genome shotgun (WGS) entry which is preliminary data.</text>
</comment>
<name>A0A401G1P9_9BACT</name>